<keyword evidence="1" id="KW-0472">Membrane</keyword>
<dbReference type="Pfam" id="PF24002">
    <property type="entry name" value="DUF7318"/>
    <property type="match status" value="1"/>
</dbReference>
<dbReference type="InterPro" id="IPR055742">
    <property type="entry name" value="DUF7318"/>
</dbReference>
<dbReference type="Proteomes" id="UP000589516">
    <property type="component" value="Unassembled WGS sequence"/>
</dbReference>
<evidence type="ECO:0000256" key="1">
    <source>
        <dbReference type="SAM" id="Phobius"/>
    </source>
</evidence>
<evidence type="ECO:0000313" key="2">
    <source>
        <dbReference type="EMBL" id="HIG63824.1"/>
    </source>
</evidence>
<dbReference type="AlphaFoldDB" id="A0A7C8DDH7"/>
<keyword evidence="1" id="KW-0812">Transmembrane</keyword>
<protein>
    <submittedName>
        <fullName evidence="2">Uncharacterized protein</fullName>
    </submittedName>
</protein>
<gene>
    <name evidence="2" type="ORF">EYQ16_04845</name>
</gene>
<accession>A0A7C8DDH7</accession>
<name>A0A7C8DDH7_9ARCH</name>
<evidence type="ECO:0000313" key="3">
    <source>
        <dbReference type="Proteomes" id="UP000589516"/>
    </source>
</evidence>
<organism evidence="2 3">
    <name type="scientific">Marine Group III euryarchaeote</name>
    <dbReference type="NCBI Taxonomy" id="2173149"/>
    <lineage>
        <taxon>Archaea</taxon>
        <taxon>Methanobacteriati</taxon>
        <taxon>Thermoplasmatota</taxon>
        <taxon>Thermoplasmata</taxon>
        <taxon>Candidatus Thermoprofundales</taxon>
    </lineage>
</organism>
<reference evidence="3" key="1">
    <citation type="journal article" date="2019" name="bioRxiv">
        <title>Genome diversification in globally distributed novel marine Proteobacteria is linked to environmental adaptation.</title>
        <authorList>
            <person name="Zhou Z."/>
            <person name="Tran P.Q."/>
            <person name="Kieft K."/>
            <person name="Anantharaman K."/>
        </authorList>
    </citation>
    <scope>NUCLEOTIDE SEQUENCE [LARGE SCALE GENOMIC DNA]</scope>
</reference>
<comment type="caution">
    <text evidence="2">The sequence shown here is derived from an EMBL/GenBank/DDBJ whole genome shotgun (WGS) entry which is preliminary data.</text>
</comment>
<dbReference type="EMBL" id="DUAV01000031">
    <property type="protein sequence ID" value="HIG63824.1"/>
    <property type="molecule type" value="Genomic_DNA"/>
</dbReference>
<proteinExistence type="predicted"/>
<feature type="transmembrane region" description="Helical" evidence="1">
    <location>
        <begin position="48"/>
        <end position="73"/>
    </location>
</feature>
<sequence>MPITEVNEILEQVASGELTQADAQKLLGTRGDEQLGAIRHETPAPEQLSIFAIIMLLMVVQLLYDALFIFGLIEGWDQTFLSFIIGMAMLTFGLMLDLYRRSFLPDVLETKRRRDKVVPRLER</sequence>
<feature type="transmembrane region" description="Helical" evidence="1">
    <location>
        <begin position="79"/>
        <end position="99"/>
    </location>
</feature>
<keyword evidence="1" id="KW-1133">Transmembrane helix</keyword>